<reference evidence="6 7" key="1">
    <citation type="submission" date="2019-07" db="EMBL/GenBank/DDBJ databases">
        <title>The pathways for chlorine oxyanion respiration interact through the shared metabolite chlorate.</title>
        <authorList>
            <person name="Barnum T.P."/>
            <person name="Cheng Y."/>
            <person name="Hill K.A."/>
            <person name="Lucas L.N."/>
            <person name="Carlson H.K."/>
            <person name="Coates J.D."/>
        </authorList>
    </citation>
    <scope>NUCLEOTIDE SEQUENCE [LARGE SCALE GENOMIC DNA]</scope>
    <source>
        <strain evidence="6 7">BK-1</strain>
    </source>
</reference>
<dbReference type="CDD" id="cd01949">
    <property type="entry name" value="GGDEF"/>
    <property type="match status" value="1"/>
</dbReference>
<dbReference type="Gene3D" id="3.30.70.270">
    <property type="match status" value="1"/>
</dbReference>
<organism evidence="6 7">
    <name type="scientific">Sedimenticola selenatireducens</name>
    <dbReference type="NCBI Taxonomy" id="191960"/>
    <lineage>
        <taxon>Bacteria</taxon>
        <taxon>Pseudomonadati</taxon>
        <taxon>Pseudomonadota</taxon>
        <taxon>Gammaproteobacteria</taxon>
        <taxon>Chromatiales</taxon>
        <taxon>Sedimenticolaceae</taxon>
        <taxon>Sedimenticola</taxon>
    </lineage>
</organism>
<dbReference type="InterPro" id="IPR043128">
    <property type="entry name" value="Rev_trsase/Diguanyl_cyclase"/>
</dbReference>
<keyword evidence="7" id="KW-1185">Reference proteome</keyword>
<dbReference type="Pfam" id="PF00990">
    <property type="entry name" value="GGDEF"/>
    <property type="match status" value="1"/>
</dbReference>
<accession>A0A558DT67</accession>
<dbReference type="NCBIfam" id="TIGR00254">
    <property type="entry name" value="GGDEF"/>
    <property type="match status" value="1"/>
</dbReference>
<dbReference type="SUPFAM" id="SSF55073">
    <property type="entry name" value="Nucleotide cyclase"/>
    <property type="match status" value="1"/>
</dbReference>
<dbReference type="GO" id="GO:1902201">
    <property type="term" value="P:negative regulation of bacterial-type flagellum-dependent cell motility"/>
    <property type="evidence" value="ECO:0007669"/>
    <property type="project" value="TreeGrafter"/>
</dbReference>
<dbReference type="Proteomes" id="UP000316649">
    <property type="component" value="Unassembled WGS sequence"/>
</dbReference>
<dbReference type="InterPro" id="IPR050469">
    <property type="entry name" value="Diguanylate_Cyclase"/>
</dbReference>
<evidence type="ECO:0000259" key="5">
    <source>
        <dbReference type="PROSITE" id="PS50887"/>
    </source>
</evidence>
<evidence type="ECO:0000313" key="6">
    <source>
        <dbReference type="EMBL" id="TVO76794.1"/>
    </source>
</evidence>
<name>A0A558DT67_9GAMM</name>
<feature type="domain" description="GGDEF" evidence="5">
    <location>
        <begin position="189"/>
        <end position="319"/>
    </location>
</feature>
<comment type="caution">
    <text evidence="6">The sequence shown here is derived from an EMBL/GenBank/DDBJ whole genome shotgun (WGS) entry which is preliminary data.</text>
</comment>
<dbReference type="GO" id="GO:0005886">
    <property type="term" value="C:plasma membrane"/>
    <property type="evidence" value="ECO:0007669"/>
    <property type="project" value="TreeGrafter"/>
</dbReference>
<dbReference type="FunFam" id="3.30.70.270:FF:000001">
    <property type="entry name" value="Diguanylate cyclase domain protein"/>
    <property type="match status" value="1"/>
</dbReference>
<dbReference type="GO" id="GO:0043709">
    <property type="term" value="P:cell adhesion involved in single-species biofilm formation"/>
    <property type="evidence" value="ECO:0007669"/>
    <property type="project" value="TreeGrafter"/>
</dbReference>
<feature type="coiled-coil region" evidence="4">
    <location>
        <begin position="127"/>
        <end position="154"/>
    </location>
</feature>
<evidence type="ECO:0000256" key="4">
    <source>
        <dbReference type="SAM" id="Coils"/>
    </source>
</evidence>
<keyword evidence="4" id="KW-0175">Coiled coil</keyword>
<dbReference type="SMART" id="SM00267">
    <property type="entry name" value="GGDEF"/>
    <property type="match status" value="1"/>
</dbReference>
<evidence type="ECO:0000256" key="2">
    <source>
        <dbReference type="ARBA" id="ARBA00012528"/>
    </source>
</evidence>
<evidence type="ECO:0000256" key="1">
    <source>
        <dbReference type="ARBA" id="ARBA00001946"/>
    </source>
</evidence>
<dbReference type="RefSeq" id="WP_144357924.1">
    <property type="nucleotide sequence ID" value="NZ_VMNH01000005.1"/>
</dbReference>
<dbReference type="GO" id="GO:0052621">
    <property type="term" value="F:diguanylate cyclase activity"/>
    <property type="evidence" value="ECO:0007669"/>
    <property type="project" value="UniProtKB-EC"/>
</dbReference>
<dbReference type="PANTHER" id="PTHR45138">
    <property type="entry name" value="REGULATORY COMPONENTS OF SENSORY TRANSDUCTION SYSTEM"/>
    <property type="match status" value="1"/>
</dbReference>
<dbReference type="EC" id="2.7.7.65" evidence="2"/>
<evidence type="ECO:0000313" key="7">
    <source>
        <dbReference type="Proteomes" id="UP000316649"/>
    </source>
</evidence>
<dbReference type="EMBL" id="VMNH01000005">
    <property type="protein sequence ID" value="TVO76794.1"/>
    <property type="molecule type" value="Genomic_DNA"/>
</dbReference>
<sequence length="319" mass="36682">MNPLTDAPEKRYIPLSLLRFRTLLVGVFDQGGQVLESNAGFQMLCTEEESANDWNCSEYLINPSWDQLHLSTSSDDTDAPIYQGILTLRFPEENYQSVTAMIFRQEGLYYLVAEYNVEELGLLNTSVTALNDELMRMQRELVRTNHKLEEQRELFRMASITDVLTGLYNRRFFIESLTEEMERSDRYGKSLSLILCDVDHFKQVNDTYGHDQGDQVLRAFSQLINESLRSFDIAARFGGEEFILLLPETTIEQAVMTAERLRKQFKQQNMTTPPTTITASFGVAEYTKGETEDEIIKRADLALYQAKKTGRNRVEKATD</sequence>
<dbReference type="PANTHER" id="PTHR45138:SF9">
    <property type="entry name" value="DIGUANYLATE CYCLASE DGCM-RELATED"/>
    <property type="match status" value="1"/>
</dbReference>
<dbReference type="AlphaFoldDB" id="A0A558DT67"/>
<dbReference type="InterPro" id="IPR029787">
    <property type="entry name" value="Nucleotide_cyclase"/>
</dbReference>
<dbReference type="PROSITE" id="PS50887">
    <property type="entry name" value="GGDEF"/>
    <property type="match status" value="1"/>
</dbReference>
<protein>
    <recommendedName>
        <fullName evidence="2">diguanylate cyclase</fullName>
        <ecNumber evidence="2">2.7.7.65</ecNumber>
    </recommendedName>
</protein>
<dbReference type="InterPro" id="IPR000160">
    <property type="entry name" value="GGDEF_dom"/>
</dbReference>
<comment type="cofactor">
    <cofactor evidence="1">
        <name>Mg(2+)</name>
        <dbReference type="ChEBI" id="CHEBI:18420"/>
    </cofactor>
</comment>
<evidence type="ECO:0000256" key="3">
    <source>
        <dbReference type="ARBA" id="ARBA00034247"/>
    </source>
</evidence>
<gene>
    <name evidence="6" type="ORF">FHP88_05055</name>
</gene>
<dbReference type="OrthoDB" id="9812260at2"/>
<proteinExistence type="predicted"/>
<comment type="catalytic activity">
    <reaction evidence="3">
        <text>2 GTP = 3',3'-c-di-GMP + 2 diphosphate</text>
        <dbReference type="Rhea" id="RHEA:24898"/>
        <dbReference type="ChEBI" id="CHEBI:33019"/>
        <dbReference type="ChEBI" id="CHEBI:37565"/>
        <dbReference type="ChEBI" id="CHEBI:58805"/>
        <dbReference type="EC" id="2.7.7.65"/>
    </reaction>
</comment>